<evidence type="ECO:0000256" key="1">
    <source>
        <dbReference type="SAM" id="Phobius"/>
    </source>
</evidence>
<sequence length="46" mass="5264">MLRLRSASPSMMKDCEYAKTPDTGRVLGVLVYVSYLTITLSLRRDR</sequence>
<gene>
    <name evidence="2" type="ORF">G1C95_2217</name>
</gene>
<keyword evidence="1" id="KW-1133">Transmembrane helix</keyword>
<protein>
    <submittedName>
        <fullName evidence="2">Uncharacterized protein</fullName>
    </submittedName>
</protein>
<dbReference type="Proteomes" id="UP000532194">
    <property type="component" value="Unassembled WGS sequence"/>
</dbReference>
<dbReference type="AlphaFoldDB" id="A0A7Y0HUR2"/>
<organism evidence="2 3">
    <name type="scientific">Bifidobacterium oedipodis</name>
    <dbReference type="NCBI Taxonomy" id="2675322"/>
    <lineage>
        <taxon>Bacteria</taxon>
        <taxon>Bacillati</taxon>
        <taxon>Actinomycetota</taxon>
        <taxon>Actinomycetes</taxon>
        <taxon>Bifidobacteriales</taxon>
        <taxon>Bifidobacteriaceae</taxon>
        <taxon>Bifidobacterium</taxon>
    </lineage>
</organism>
<proteinExistence type="predicted"/>
<dbReference type="EMBL" id="JAAIII010000008">
    <property type="protein sequence ID" value="NMM95029.1"/>
    <property type="molecule type" value="Genomic_DNA"/>
</dbReference>
<name>A0A7Y0HUR2_9BIFI</name>
<reference evidence="2 3" key="1">
    <citation type="submission" date="2020-02" db="EMBL/GenBank/DDBJ databases">
        <title>Characterization of phylogenetic diversity of novel bifidobacterial species isolated in Czech ZOOs.</title>
        <authorList>
            <person name="Lugli G.A."/>
            <person name="Vera N.B."/>
            <person name="Ventura M."/>
        </authorList>
    </citation>
    <scope>NUCLEOTIDE SEQUENCE [LARGE SCALE GENOMIC DNA]</scope>
    <source>
        <strain evidence="2 3">DSM 109957</strain>
    </source>
</reference>
<keyword evidence="3" id="KW-1185">Reference proteome</keyword>
<evidence type="ECO:0000313" key="2">
    <source>
        <dbReference type="EMBL" id="NMM95029.1"/>
    </source>
</evidence>
<keyword evidence="1" id="KW-0812">Transmembrane</keyword>
<accession>A0A7Y0HUR2</accession>
<keyword evidence="1" id="KW-0472">Membrane</keyword>
<evidence type="ECO:0000313" key="3">
    <source>
        <dbReference type="Proteomes" id="UP000532194"/>
    </source>
</evidence>
<feature type="transmembrane region" description="Helical" evidence="1">
    <location>
        <begin position="26"/>
        <end position="42"/>
    </location>
</feature>
<comment type="caution">
    <text evidence="2">The sequence shown here is derived from an EMBL/GenBank/DDBJ whole genome shotgun (WGS) entry which is preliminary data.</text>
</comment>